<protein>
    <recommendedName>
        <fullName evidence="4">HIG1 domain-containing protein</fullName>
    </recommendedName>
</protein>
<keyword evidence="1" id="KW-0472">Membrane</keyword>
<comment type="caution">
    <text evidence="2">The sequence shown here is derived from an EMBL/GenBank/DDBJ whole genome shotgun (WGS) entry which is preliminary data.</text>
</comment>
<keyword evidence="1" id="KW-0812">Transmembrane</keyword>
<reference evidence="2" key="1">
    <citation type="submission" date="2022-03" db="EMBL/GenBank/DDBJ databases">
        <title>Identification of a novel bacterium isolated from mangrove sediments.</title>
        <authorList>
            <person name="Pan X."/>
        </authorList>
    </citation>
    <scope>NUCLEOTIDE SEQUENCE</scope>
    <source>
        <strain evidence="2">B2637</strain>
    </source>
</reference>
<feature type="transmembrane region" description="Helical" evidence="1">
    <location>
        <begin position="35"/>
        <end position="55"/>
    </location>
</feature>
<accession>A0ABT0A9N7</accession>
<organism evidence="2 3">
    <name type="scientific">Novosphingobium mangrovi</name>
    <name type="common">ex Hu et al. 2023</name>
    <dbReference type="NCBI Taxonomy" id="2930094"/>
    <lineage>
        <taxon>Bacteria</taxon>
        <taxon>Pseudomonadati</taxon>
        <taxon>Pseudomonadota</taxon>
        <taxon>Alphaproteobacteria</taxon>
        <taxon>Sphingomonadales</taxon>
        <taxon>Sphingomonadaceae</taxon>
        <taxon>Novosphingobium</taxon>
    </lineage>
</organism>
<keyword evidence="3" id="KW-1185">Reference proteome</keyword>
<sequence length="59" mass="6213">MNLMATLASIVAIGCCLLLVSQHSGLRELGPARFIRLALIWAVLIVGLVLVIQVLNSGA</sequence>
<evidence type="ECO:0000313" key="3">
    <source>
        <dbReference type="Proteomes" id="UP001162802"/>
    </source>
</evidence>
<name>A0ABT0A9N7_9SPHN</name>
<evidence type="ECO:0000313" key="2">
    <source>
        <dbReference type="EMBL" id="MCJ1959910.1"/>
    </source>
</evidence>
<evidence type="ECO:0000256" key="1">
    <source>
        <dbReference type="SAM" id="Phobius"/>
    </source>
</evidence>
<dbReference type="RefSeq" id="WP_243797434.1">
    <property type="nucleotide sequence ID" value="NZ_JALHAT010000003.1"/>
</dbReference>
<dbReference type="Proteomes" id="UP001162802">
    <property type="component" value="Unassembled WGS sequence"/>
</dbReference>
<gene>
    <name evidence="2" type="ORF">MTR65_04370</name>
</gene>
<proteinExistence type="predicted"/>
<dbReference type="EMBL" id="JALHAT010000003">
    <property type="protein sequence ID" value="MCJ1959910.1"/>
    <property type="molecule type" value="Genomic_DNA"/>
</dbReference>
<keyword evidence="1" id="KW-1133">Transmembrane helix</keyword>
<evidence type="ECO:0008006" key="4">
    <source>
        <dbReference type="Google" id="ProtNLM"/>
    </source>
</evidence>